<proteinExistence type="predicted"/>
<sequence length="44" mass="5014">MWSRKFLICCFLFRVPAFAVICGDSLTTSQGNGQLSTLTQWLWS</sequence>
<dbReference type="EMBL" id="GBXM01008924">
    <property type="protein sequence ID" value="JAH99653.1"/>
    <property type="molecule type" value="Transcribed_RNA"/>
</dbReference>
<feature type="chain" id="PRO_5002435421" evidence="1">
    <location>
        <begin position="20"/>
        <end position="44"/>
    </location>
</feature>
<evidence type="ECO:0000256" key="1">
    <source>
        <dbReference type="SAM" id="SignalP"/>
    </source>
</evidence>
<reference evidence="2" key="1">
    <citation type="submission" date="2014-11" db="EMBL/GenBank/DDBJ databases">
        <authorList>
            <person name="Amaro Gonzalez C."/>
        </authorList>
    </citation>
    <scope>NUCLEOTIDE SEQUENCE</scope>
</reference>
<name>A0A0E9XD86_ANGAN</name>
<dbReference type="AlphaFoldDB" id="A0A0E9XD86"/>
<keyword evidence="1" id="KW-0732">Signal</keyword>
<organism evidence="2">
    <name type="scientific">Anguilla anguilla</name>
    <name type="common">European freshwater eel</name>
    <name type="synonym">Muraena anguilla</name>
    <dbReference type="NCBI Taxonomy" id="7936"/>
    <lineage>
        <taxon>Eukaryota</taxon>
        <taxon>Metazoa</taxon>
        <taxon>Chordata</taxon>
        <taxon>Craniata</taxon>
        <taxon>Vertebrata</taxon>
        <taxon>Euteleostomi</taxon>
        <taxon>Actinopterygii</taxon>
        <taxon>Neopterygii</taxon>
        <taxon>Teleostei</taxon>
        <taxon>Anguilliformes</taxon>
        <taxon>Anguillidae</taxon>
        <taxon>Anguilla</taxon>
    </lineage>
</organism>
<accession>A0A0E9XD86</accession>
<protein>
    <submittedName>
        <fullName evidence="2">Uncharacterized protein</fullName>
    </submittedName>
</protein>
<evidence type="ECO:0000313" key="2">
    <source>
        <dbReference type="EMBL" id="JAH99653.1"/>
    </source>
</evidence>
<reference evidence="2" key="2">
    <citation type="journal article" date="2015" name="Fish Shellfish Immunol.">
        <title>Early steps in the European eel (Anguilla anguilla)-Vibrio vulnificus interaction in the gills: Role of the RtxA13 toxin.</title>
        <authorList>
            <person name="Callol A."/>
            <person name="Pajuelo D."/>
            <person name="Ebbesson L."/>
            <person name="Teles M."/>
            <person name="MacKenzie S."/>
            <person name="Amaro C."/>
        </authorList>
    </citation>
    <scope>NUCLEOTIDE SEQUENCE</scope>
</reference>
<feature type="signal peptide" evidence="1">
    <location>
        <begin position="1"/>
        <end position="19"/>
    </location>
</feature>